<dbReference type="Gene3D" id="3.30.1150.10">
    <property type="match status" value="1"/>
</dbReference>
<dbReference type="EMBL" id="BMIK01000006">
    <property type="protein sequence ID" value="GGC29582.1"/>
    <property type="molecule type" value="Genomic_DNA"/>
</dbReference>
<evidence type="ECO:0000313" key="8">
    <source>
        <dbReference type="EMBL" id="GGC29582.1"/>
    </source>
</evidence>
<dbReference type="RefSeq" id="WP_188750562.1">
    <property type="nucleotide sequence ID" value="NZ_BMIK01000006.1"/>
</dbReference>
<dbReference type="InterPro" id="IPR037682">
    <property type="entry name" value="TonB_C"/>
</dbReference>
<keyword evidence="9" id="KW-1185">Reference proteome</keyword>
<dbReference type="Proteomes" id="UP000597338">
    <property type="component" value="Unassembled WGS sequence"/>
</dbReference>
<keyword evidence="3 6" id="KW-1133">Transmembrane helix</keyword>
<evidence type="ECO:0000256" key="2">
    <source>
        <dbReference type="ARBA" id="ARBA00022692"/>
    </source>
</evidence>
<evidence type="ECO:0000256" key="3">
    <source>
        <dbReference type="ARBA" id="ARBA00022989"/>
    </source>
</evidence>
<feature type="region of interest" description="Disordered" evidence="5">
    <location>
        <begin position="110"/>
        <end position="184"/>
    </location>
</feature>
<accession>A0ABQ1LVA3</accession>
<comment type="subcellular location">
    <subcellularLocation>
        <location evidence="1">Membrane</location>
        <topology evidence="1">Single-pass membrane protein</topology>
    </subcellularLocation>
</comment>
<dbReference type="Pfam" id="PF03544">
    <property type="entry name" value="TonB_C"/>
    <property type="match status" value="1"/>
</dbReference>
<dbReference type="InterPro" id="IPR006260">
    <property type="entry name" value="TonB/TolA_C"/>
</dbReference>
<dbReference type="SUPFAM" id="SSF49464">
    <property type="entry name" value="Carboxypeptidase regulatory domain-like"/>
    <property type="match status" value="1"/>
</dbReference>
<dbReference type="SUPFAM" id="SSF74653">
    <property type="entry name" value="TolA/TonB C-terminal domain"/>
    <property type="match status" value="1"/>
</dbReference>
<feature type="compositionally biased region" description="Polar residues" evidence="5">
    <location>
        <begin position="118"/>
        <end position="132"/>
    </location>
</feature>
<evidence type="ECO:0000256" key="5">
    <source>
        <dbReference type="SAM" id="MobiDB-lite"/>
    </source>
</evidence>
<dbReference type="PROSITE" id="PS52015">
    <property type="entry name" value="TONB_CTD"/>
    <property type="match status" value="1"/>
</dbReference>
<name>A0ABQ1LVA3_9SPHI</name>
<feature type="domain" description="TonB C-terminal" evidence="7">
    <location>
        <begin position="287"/>
        <end position="370"/>
    </location>
</feature>
<keyword evidence="4 6" id="KW-0472">Membrane</keyword>
<organism evidence="8 9">
    <name type="scientific">Parapedobacter defluvii</name>
    <dbReference type="NCBI Taxonomy" id="2045106"/>
    <lineage>
        <taxon>Bacteria</taxon>
        <taxon>Pseudomonadati</taxon>
        <taxon>Bacteroidota</taxon>
        <taxon>Sphingobacteriia</taxon>
        <taxon>Sphingobacteriales</taxon>
        <taxon>Sphingobacteriaceae</taxon>
        <taxon>Parapedobacter</taxon>
    </lineage>
</organism>
<evidence type="ECO:0000256" key="6">
    <source>
        <dbReference type="SAM" id="Phobius"/>
    </source>
</evidence>
<proteinExistence type="predicted"/>
<feature type="compositionally biased region" description="Low complexity" evidence="5">
    <location>
        <begin position="141"/>
        <end position="171"/>
    </location>
</feature>
<evidence type="ECO:0000256" key="1">
    <source>
        <dbReference type="ARBA" id="ARBA00004167"/>
    </source>
</evidence>
<sequence>MAKDKVDIEIIRRYIRGELTPREMHSLERRAQDDPAWMDVILGMESDTEAVHDANIAALRERVASRIGRGRVRRLAPIQRWAIAATVLVAFTLGTLWFSQWHTLDENQPTIASAPADTGTQQAEQRAVSSPHETLRKNAAEETTATAPPSKPPTSATEADAASKSAAAPATVTKEQASDTSEPLVVIGYGRQERSGVVGAVTLPPDTEQTKQEEYALNARTTDSAGRFTLAQPPDTLQAQLIGYEEQTVTLTGQDSLTIALQPDVAALSEVVVVGYGDKRKPERTFHPEPAAGWKAYNRYLKKGVRQAESLKGTVVLTFTIDEQGTPTDIRVIRSTHPALGERATQLVREGPKWQPGKNGERKVELQVKF</sequence>
<evidence type="ECO:0000313" key="9">
    <source>
        <dbReference type="Proteomes" id="UP000597338"/>
    </source>
</evidence>
<comment type="caution">
    <text evidence="8">The sequence shown here is derived from an EMBL/GenBank/DDBJ whole genome shotgun (WGS) entry which is preliminary data.</text>
</comment>
<dbReference type="NCBIfam" id="TIGR01352">
    <property type="entry name" value="tonB_Cterm"/>
    <property type="match status" value="1"/>
</dbReference>
<reference evidence="9" key="1">
    <citation type="journal article" date="2019" name="Int. J. Syst. Evol. Microbiol.">
        <title>The Global Catalogue of Microorganisms (GCM) 10K type strain sequencing project: providing services to taxonomists for standard genome sequencing and annotation.</title>
        <authorList>
            <consortium name="The Broad Institute Genomics Platform"/>
            <consortium name="The Broad Institute Genome Sequencing Center for Infectious Disease"/>
            <person name="Wu L."/>
            <person name="Ma J."/>
        </authorList>
    </citation>
    <scope>NUCLEOTIDE SEQUENCE [LARGE SCALE GENOMIC DNA]</scope>
    <source>
        <strain evidence="9">CGMCC 1.15342</strain>
    </source>
</reference>
<gene>
    <name evidence="8" type="ORF">GCM10011386_21960</name>
</gene>
<evidence type="ECO:0000256" key="4">
    <source>
        <dbReference type="ARBA" id="ARBA00023136"/>
    </source>
</evidence>
<protein>
    <recommendedName>
        <fullName evidence="7">TonB C-terminal domain-containing protein</fullName>
    </recommendedName>
</protein>
<feature type="transmembrane region" description="Helical" evidence="6">
    <location>
        <begin position="81"/>
        <end position="99"/>
    </location>
</feature>
<keyword evidence="2 6" id="KW-0812">Transmembrane</keyword>
<dbReference type="InterPro" id="IPR008969">
    <property type="entry name" value="CarboxyPept-like_regulatory"/>
</dbReference>
<evidence type="ECO:0000259" key="7">
    <source>
        <dbReference type="PROSITE" id="PS52015"/>
    </source>
</evidence>